<proteinExistence type="predicted"/>
<dbReference type="EMBL" id="JAVIIP010000010">
    <property type="protein sequence ID" value="MDX8539724.1"/>
    <property type="molecule type" value="Genomic_DNA"/>
</dbReference>
<accession>A0ABU5AQZ1</accession>
<gene>
    <name evidence="2" type="ORF">RFM23_19065</name>
</gene>
<dbReference type="RefSeq" id="WP_245493320.1">
    <property type="nucleotide sequence ID" value="NZ_JAVIIP010000010.1"/>
</dbReference>
<name>A0ABU5AQZ1_9HYPH</name>
<feature type="chain" id="PRO_5046905322" evidence="1">
    <location>
        <begin position="24"/>
        <end position="192"/>
    </location>
</feature>
<dbReference type="PROSITE" id="PS51257">
    <property type="entry name" value="PROKAR_LIPOPROTEIN"/>
    <property type="match status" value="1"/>
</dbReference>
<keyword evidence="3" id="KW-1185">Reference proteome</keyword>
<reference evidence="2 3" key="1">
    <citation type="submission" date="2023-08" db="EMBL/GenBank/DDBJ databases">
        <title>Implementing the SeqCode for naming new Mesorhizobium species isolated from Vachellia karroo root nodules.</title>
        <authorList>
            <person name="Van Lill M."/>
        </authorList>
    </citation>
    <scope>NUCLEOTIDE SEQUENCE [LARGE SCALE GENOMIC DNA]</scope>
    <source>
        <strain evidence="2 3">VK4B</strain>
    </source>
</reference>
<evidence type="ECO:0000313" key="3">
    <source>
        <dbReference type="Proteomes" id="UP001276564"/>
    </source>
</evidence>
<sequence length="192" mass="20664">MKKAISVLLATAIAFAACQASQAAKREAKPDLDGCIAEARAWNITLKHDIAGFMGVSLERMPALFCERLAAGVRSGRITYSDVNNLQLDQPTEIWMVLKGKPKPAAVTKTPAPRTSNFRNCTGRDGIFQVPASRKCPPGGYGHFEQPSEREIKARSSVATSAPRNARFHTCSNVFTGTFEVPASRKCPLGGG</sequence>
<organism evidence="2 3">
    <name type="scientific">Mesorhizobium abyssinicae</name>
    <dbReference type="NCBI Taxonomy" id="1209958"/>
    <lineage>
        <taxon>Bacteria</taxon>
        <taxon>Pseudomonadati</taxon>
        <taxon>Pseudomonadota</taxon>
        <taxon>Alphaproteobacteria</taxon>
        <taxon>Hyphomicrobiales</taxon>
        <taxon>Phyllobacteriaceae</taxon>
        <taxon>Mesorhizobium</taxon>
    </lineage>
</organism>
<dbReference type="Proteomes" id="UP001276564">
    <property type="component" value="Unassembled WGS sequence"/>
</dbReference>
<comment type="caution">
    <text evidence="2">The sequence shown here is derived from an EMBL/GenBank/DDBJ whole genome shotgun (WGS) entry which is preliminary data.</text>
</comment>
<protein>
    <submittedName>
        <fullName evidence="2">Uncharacterized protein</fullName>
    </submittedName>
</protein>
<evidence type="ECO:0000313" key="2">
    <source>
        <dbReference type="EMBL" id="MDX8539724.1"/>
    </source>
</evidence>
<feature type="signal peptide" evidence="1">
    <location>
        <begin position="1"/>
        <end position="23"/>
    </location>
</feature>
<keyword evidence="1" id="KW-0732">Signal</keyword>
<evidence type="ECO:0000256" key="1">
    <source>
        <dbReference type="SAM" id="SignalP"/>
    </source>
</evidence>